<dbReference type="PANTHER" id="PTHR43527:SF2">
    <property type="entry name" value="4-DIPHOSPHOCYTIDYL-2-C-METHYL-D-ERYTHRITOL KINASE, CHLOROPLASTIC"/>
    <property type="match status" value="1"/>
</dbReference>
<dbReference type="SUPFAM" id="SSF55060">
    <property type="entry name" value="GHMP Kinase, C-terminal domain"/>
    <property type="match status" value="1"/>
</dbReference>
<evidence type="ECO:0000259" key="11">
    <source>
        <dbReference type="Pfam" id="PF00288"/>
    </source>
</evidence>
<evidence type="ECO:0000256" key="3">
    <source>
        <dbReference type="ARBA" id="ARBA00017473"/>
    </source>
</evidence>
<dbReference type="InterPro" id="IPR014721">
    <property type="entry name" value="Ribsml_uS5_D2-typ_fold_subgr"/>
</dbReference>
<dbReference type="UniPathway" id="UPA00056">
    <property type="reaction ID" value="UER00094"/>
</dbReference>
<evidence type="ECO:0000256" key="10">
    <source>
        <dbReference type="HAMAP-Rule" id="MF_00061"/>
    </source>
</evidence>
<keyword evidence="5 10" id="KW-0547">Nucleotide-binding</keyword>
<dbReference type="AlphaFoldDB" id="A0A399J1Y1"/>
<evidence type="ECO:0000259" key="12">
    <source>
        <dbReference type="Pfam" id="PF08544"/>
    </source>
</evidence>
<dbReference type="SUPFAM" id="SSF54211">
    <property type="entry name" value="Ribosomal protein S5 domain 2-like"/>
    <property type="match status" value="1"/>
</dbReference>
<comment type="pathway">
    <text evidence="10">Isoprenoid biosynthesis; isopentenyl diphosphate biosynthesis via DXP pathway; isopentenyl diphosphate from 1-deoxy-D-xylulose 5-phosphate: step 3/6.</text>
</comment>
<comment type="catalytic activity">
    <reaction evidence="10">
        <text>4-CDP-2-C-methyl-D-erythritol + ATP = 4-CDP-2-C-methyl-D-erythritol 2-phosphate + ADP + H(+)</text>
        <dbReference type="Rhea" id="RHEA:18437"/>
        <dbReference type="ChEBI" id="CHEBI:15378"/>
        <dbReference type="ChEBI" id="CHEBI:30616"/>
        <dbReference type="ChEBI" id="CHEBI:57823"/>
        <dbReference type="ChEBI" id="CHEBI:57919"/>
        <dbReference type="ChEBI" id="CHEBI:456216"/>
        <dbReference type="EC" id="2.7.1.148"/>
    </reaction>
</comment>
<dbReference type="Gene3D" id="3.30.230.10">
    <property type="match status" value="1"/>
</dbReference>
<dbReference type="NCBIfam" id="TIGR00154">
    <property type="entry name" value="ispE"/>
    <property type="match status" value="1"/>
</dbReference>
<dbReference type="GO" id="GO:0050515">
    <property type="term" value="F:4-(cytidine 5'-diphospho)-2-C-methyl-D-erythritol kinase activity"/>
    <property type="evidence" value="ECO:0007669"/>
    <property type="project" value="UniProtKB-UniRule"/>
</dbReference>
<dbReference type="GO" id="GO:0005524">
    <property type="term" value="F:ATP binding"/>
    <property type="evidence" value="ECO:0007669"/>
    <property type="project" value="UniProtKB-UniRule"/>
</dbReference>
<feature type="domain" description="GHMP kinase C-terminal" evidence="12">
    <location>
        <begin position="195"/>
        <end position="270"/>
    </location>
</feature>
<keyword evidence="7 10" id="KW-0067">ATP-binding</keyword>
<dbReference type="RefSeq" id="WP_119398399.1">
    <property type="nucleotide sequence ID" value="NZ_QWJJ01000005.1"/>
</dbReference>
<dbReference type="Gene3D" id="3.30.70.890">
    <property type="entry name" value="GHMP kinase, C-terminal domain"/>
    <property type="match status" value="1"/>
</dbReference>
<comment type="similarity">
    <text evidence="1 10">Belongs to the GHMP kinase family. IspE subfamily.</text>
</comment>
<evidence type="ECO:0000256" key="1">
    <source>
        <dbReference type="ARBA" id="ARBA00009684"/>
    </source>
</evidence>
<sequence>MINGLPDGSGLRLLAPAKVNLTLHVTGQRADGYHLLDSLVVFADHGDLLHVSLAERDEISVSGPRSAGVPEDDRNLCIRAARLTGRAVRIVLEKHLPNEAGLGGGSSDAAAVLRAIAQLTDTPLLDGVERIGADVPVCLASHAMRMRGLGEILTAVPPLPPLPAVLVNPAIPLATPPVFKALQRRDNATMPPVPHDLRTPAQVAAWLALQRNDLQEAAISIAPGIPGALSQLTAQASCRLARMSGSGASCFGLFDTSEQAEAAAKAISAAKPSWWVQSVVLK</sequence>
<gene>
    <name evidence="10" type="primary">ispE</name>
    <name evidence="13" type="ORF">DL237_07315</name>
</gene>
<dbReference type="GO" id="GO:0016114">
    <property type="term" value="P:terpenoid biosynthetic process"/>
    <property type="evidence" value="ECO:0007669"/>
    <property type="project" value="UniProtKB-UniRule"/>
</dbReference>
<dbReference type="EMBL" id="QWJJ01000005">
    <property type="protein sequence ID" value="RII39443.1"/>
    <property type="molecule type" value="Genomic_DNA"/>
</dbReference>
<feature type="active site" evidence="10">
    <location>
        <position position="18"/>
    </location>
</feature>
<feature type="binding site" evidence="10">
    <location>
        <begin position="97"/>
        <end position="107"/>
    </location>
    <ligand>
        <name>ATP</name>
        <dbReference type="ChEBI" id="CHEBI:30616"/>
    </ligand>
</feature>
<comment type="function">
    <text evidence="10">Catalyzes the phosphorylation of the position 2 hydroxy group of 4-diphosphocytidyl-2C-methyl-D-erythritol.</text>
</comment>
<evidence type="ECO:0000256" key="2">
    <source>
        <dbReference type="ARBA" id="ARBA00012052"/>
    </source>
</evidence>
<dbReference type="Pfam" id="PF08544">
    <property type="entry name" value="GHMP_kinases_C"/>
    <property type="match status" value="1"/>
</dbReference>
<dbReference type="PANTHER" id="PTHR43527">
    <property type="entry name" value="4-DIPHOSPHOCYTIDYL-2-C-METHYL-D-ERYTHRITOL KINASE, CHLOROPLASTIC"/>
    <property type="match status" value="1"/>
</dbReference>
<dbReference type="Pfam" id="PF00288">
    <property type="entry name" value="GHMP_kinases_N"/>
    <property type="match status" value="1"/>
</dbReference>
<name>A0A399J1Y1_9RHOB</name>
<evidence type="ECO:0000256" key="7">
    <source>
        <dbReference type="ARBA" id="ARBA00022840"/>
    </source>
</evidence>
<evidence type="ECO:0000256" key="5">
    <source>
        <dbReference type="ARBA" id="ARBA00022741"/>
    </source>
</evidence>
<dbReference type="InterPro" id="IPR036554">
    <property type="entry name" value="GHMP_kinase_C_sf"/>
</dbReference>
<evidence type="ECO:0000256" key="6">
    <source>
        <dbReference type="ARBA" id="ARBA00022777"/>
    </source>
</evidence>
<organism evidence="13 14">
    <name type="scientific">Pseudooceanicola sediminis</name>
    <dbReference type="NCBI Taxonomy" id="2211117"/>
    <lineage>
        <taxon>Bacteria</taxon>
        <taxon>Pseudomonadati</taxon>
        <taxon>Pseudomonadota</taxon>
        <taxon>Alphaproteobacteria</taxon>
        <taxon>Rhodobacterales</taxon>
        <taxon>Paracoccaceae</taxon>
        <taxon>Pseudooceanicola</taxon>
    </lineage>
</organism>
<proteinExistence type="inferred from homology"/>
<dbReference type="HAMAP" id="MF_00061">
    <property type="entry name" value="IspE"/>
    <property type="match status" value="1"/>
</dbReference>
<dbReference type="OrthoDB" id="9809438at2"/>
<accession>A0A399J1Y1</accession>
<comment type="caution">
    <text evidence="13">The sequence shown here is derived from an EMBL/GenBank/DDBJ whole genome shotgun (WGS) entry which is preliminary data.</text>
</comment>
<dbReference type="InterPro" id="IPR020568">
    <property type="entry name" value="Ribosomal_Su5_D2-typ_SF"/>
</dbReference>
<keyword evidence="6 10" id="KW-0418">Kinase</keyword>
<dbReference type="InterPro" id="IPR013750">
    <property type="entry name" value="GHMP_kinase_C_dom"/>
</dbReference>
<dbReference type="GO" id="GO:0019288">
    <property type="term" value="P:isopentenyl diphosphate biosynthetic process, methylerythritol 4-phosphate pathway"/>
    <property type="evidence" value="ECO:0007669"/>
    <property type="project" value="UniProtKB-UniRule"/>
</dbReference>
<feature type="active site" evidence="10">
    <location>
        <position position="134"/>
    </location>
</feature>
<dbReference type="EC" id="2.7.1.148" evidence="2 10"/>
<evidence type="ECO:0000313" key="14">
    <source>
        <dbReference type="Proteomes" id="UP000265848"/>
    </source>
</evidence>
<evidence type="ECO:0000256" key="9">
    <source>
        <dbReference type="ARBA" id="ARBA00032554"/>
    </source>
</evidence>
<keyword evidence="8 10" id="KW-0414">Isoprene biosynthesis</keyword>
<protein>
    <recommendedName>
        <fullName evidence="3 10">4-diphosphocytidyl-2-C-methyl-D-erythritol kinase</fullName>
        <shortName evidence="10">CMK</shortName>
        <ecNumber evidence="2 10">2.7.1.148</ecNumber>
    </recommendedName>
    <alternativeName>
        <fullName evidence="9 10">4-(cytidine-5'-diphospho)-2-C-methyl-D-erythritol kinase</fullName>
    </alternativeName>
</protein>
<dbReference type="Proteomes" id="UP000265848">
    <property type="component" value="Unassembled WGS sequence"/>
</dbReference>
<evidence type="ECO:0000313" key="13">
    <source>
        <dbReference type="EMBL" id="RII39443.1"/>
    </source>
</evidence>
<feature type="domain" description="GHMP kinase N-terminal" evidence="11">
    <location>
        <begin position="76"/>
        <end position="129"/>
    </location>
</feature>
<evidence type="ECO:0000256" key="4">
    <source>
        <dbReference type="ARBA" id="ARBA00022679"/>
    </source>
</evidence>
<dbReference type="NCBIfam" id="NF011202">
    <property type="entry name" value="PRK14608.1"/>
    <property type="match status" value="1"/>
</dbReference>
<keyword evidence="4 10" id="KW-0808">Transferase</keyword>
<dbReference type="InterPro" id="IPR004424">
    <property type="entry name" value="IspE"/>
</dbReference>
<reference evidence="13 14" key="1">
    <citation type="submission" date="2018-08" db="EMBL/GenBank/DDBJ databases">
        <title>Pseudooceanicola sediminis CY03 in the family Rhodobacteracea.</title>
        <authorList>
            <person name="Zhang Y.-J."/>
        </authorList>
    </citation>
    <scope>NUCLEOTIDE SEQUENCE [LARGE SCALE GENOMIC DNA]</scope>
    <source>
        <strain evidence="13 14">CY03</strain>
    </source>
</reference>
<keyword evidence="14" id="KW-1185">Reference proteome</keyword>
<dbReference type="InterPro" id="IPR006204">
    <property type="entry name" value="GHMP_kinase_N_dom"/>
</dbReference>
<evidence type="ECO:0000256" key="8">
    <source>
        <dbReference type="ARBA" id="ARBA00023229"/>
    </source>
</evidence>
<dbReference type="PIRSF" id="PIRSF010376">
    <property type="entry name" value="IspE"/>
    <property type="match status" value="1"/>
</dbReference>